<reference evidence="4 5" key="1">
    <citation type="submission" date="2015-03" db="EMBL/GenBank/DDBJ databases">
        <title>Genomics and transcriptomics of the oil-accumulating basidiomycete yeast T. oleaginosus allow insights into substrate utilization and the diverse evolutionary trajectories of mating systems in fungi.</title>
        <authorList>
            <consortium name="DOE Joint Genome Institute"/>
            <person name="Kourist R."/>
            <person name="Kracht O."/>
            <person name="Bracharz F."/>
            <person name="Lipzen A."/>
            <person name="Nolan M."/>
            <person name="Ohm R."/>
            <person name="Grigoriev I."/>
            <person name="Sun S."/>
            <person name="Heitman J."/>
            <person name="Bruck T."/>
            <person name="Nowrousian M."/>
        </authorList>
    </citation>
    <scope>NUCLEOTIDE SEQUENCE [LARGE SCALE GENOMIC DNA]</scope>
    <source>
        <strain evidence="4 5">IBC0246</strain>
    </source>
</reference>
<dbReference type="Gene3D" id="1.10.472.10">
    <property type="entry name" value="Cyclin-like"/>
    <property type="match status" value="2"/>
</dbReference>
<feature type="region of interest" description="Disordered" evidence="2">
    <location>
        <begin position="327"/>
        <end position="351"/>
    </location>
</feature>
<feature type="domain" description="Cyclin-like" evidence="3">
    <location>
        <begin position="44"/>
        <end position="149"/>
    </location>
</feature>
<evidence type="ECO:0000256" key="1">
    <source>
        <dbReference type="RuleBase" id="RU000383"/>
    </source>
</evidence>
<sequence length="358" mass="39707">MDQPSLLKRYRPYYRPGEVERMTARQRGKLSISREERVRQQACAFIDAVGVRCGFPRRTIATAQTLYHRFHLFFPYAEFHYIEVSLTTLYVACKLHDTLKKPRDIILASYALRFPHLVRKTAVDVSAVDPATLEAERKRVLSVERLVLETLCFAFGVAVPFPYVIKIGRRLGLGADSVRAAWRVAVDAHRTPAPLSFPPHVIALGSIYAAALLGSESTTPHAEGAKEDATIQLLGKEGPWETEYAATAGAVDEVAHALLDLYTTILSTPATDPSLQLYSPSPVSPREASRSARPSPAPASVGGTAYRLPTKWTPQALTELKIHLRERRPGEMPWDEESDGEGVEGMGRSDATVRFVWD</sequence>
<dbReference type="InterPro" id="IPR036915">
    <property type="entry name" value="Cyclin-like_sf"/>
</dbReference>
<dbReference type="STRING" id="879819.A0A0J1BBI3"/>
<evidence type="ECO:0000313" key="5">
    <source>
        <dbReference type="Proteomes" id="UP000053611"/>
    </source>
</evidence>
<gene>
    <name evidence="4" type="ORF">CC85DRAFT_255784</name>
</gene>
<keyword evidence="1" id="KW-0195">Cyclin</keyword>
<dbReference type="GO" id="GO:0006357">
    <property type="term" value="P:regulation of transcription by RNA polymerase II"/>
    <property type="evidence" value="ECO:0007669"/>
    <property type="project" value="InterPro"/>
</dbReference>
<dbReference type="OrthoDB" id="25002at2759"/>
<proteinExistence type="inferred from homology"/>
<evidence type="ECO:0000313" key="4">
    <source>
        <dbReference type="EMBL" id="KLT45359.1"/>
    </source>
</evidence>
<dbReference type="InterPro" id="IPR013763">
    <property type="entry name" value="Cyclin-like_dom"/>
</dbReference>
<dbReference type="Proteomes" id="UP000053611">
    <property type="component" value="Unassembled WGS sequence"/>
</dbReference>
<evidence type="ECO:0000259" key="3">
    <source>
        <dbReference type="SMART" id="SM00385"/>
    </source>
</evidence>
<dbReference type="GeneID" id="28981295"/>
<name>A0A0J1BBI3_9TREE</name>
<dbReference type="InterPro" id="IPR043198">
    <property type="entry name" value="Cyclin/Ssn8"/>
</dbReference>
<dbReference type="CDD" id="cd20546">
    <property type="entry name" value="CYCLIN_SpCG1C_ScCTK2-like_rpt2"/>
    <property type="match status" value="1"/>
</dbReference>
<feature type="domain" description="Cyclin-like" evidence="3">
    <location>
        <begin position="162"/>
        <end position="260"/>
    </location>
</feature>
<protein>
    <submittedName>
        <fullName evidence="4">Cyclin-like protein</fullName>
    </submittedName>
</protein>
<dbReference type="RefSeq" id="XP_018281850.1">
    <property type="nucleotide sequence ID" value="XM_018420692.1"/>
</dbReference>
<feature type="region of interest" description="Disordered" evidence="2">
    <location>
        <begin position="273"/>
        <end position="308"/>
    </location>
</feature>
<comment type="similarity">
    <text evidence="1">Belongs to the cyclin family.</text>
</comment>
<dbReference type="InterPro" id="IPR006671">
    <property type="entry name" value="Cyclin_N"/>
</dbReference>
<dbReference type="SMART" id="SM00385">
    <property type="entry name" value="CYCLIN"/>
    <property type="match status" value="2"/>
</dbReference>
<dbReference type="GO" id="GO:0016538">
    <property type="term" value="F:cyclin-dependent protein serine/threonine kinase regulator activity"/>
    <property type="evidence" value="ECO:0007669"/>
    <property type="project" value="InterPro"/>
</dbReference>
<dbReference type="AlphaFoldDB" id="A0A0J1BBI3"/>
<dbReference type="FunFam" id="1.10.472.10:FF:000111">
    <property type="entry name" value="Unplaced genomic scaffold supercont1.6, whole genome shotgun sequence"/>
    <property type="match status" value="1"/>
</dbReference>
<dbReference type="SUPFAM" id="SSF47954">
    <property type="entry name" value="Cyclin-like"/>
    <property type="match status" value="2"/>
</dbReference>
<dbReference type="Pfam" id="PF00134">
    <property type="entry name" value="Cyclin_N"/>
    <property type="match status" value="1"/>
</dbReference>
<feature type="compositionally biased region" description="Acidic residues" evidence="2">
    <location>
        <begin position="333"/>
        <end position="342"/>
    </location>
</feature>
<keyword evidence="5" id="KW-1185">Reference proteome</keyword>
<evidence type="ECO:0000256" key="2">
    <source>
        <dbReference type="SAM" id="MobiDB-lite"/>
    </source>
</evidence>
<accession>A0A0J1BBI3</accession>
<dbReference type="EMBL" id="KQ087182">
    <property type="protein sequence ID" value="KLT45359.1"/>
    <property type="molecule type" value="Genomic_DNA"/>
</dbReference>
<dbReference type="PANTHER" id="PTHR10026">
    <property type="entry name" value="CYCLIN"/>
    <property type="match status" value="1"/>
</dbReference>
<feature type="compositionally biased region" description="Low complexity" evidence="2">
    <location>
        <begin position="279"/>
        <end position="300"/>
    </location>
</feature>
<organism evidence="4 5">
    <name type="scientific">Cutaneotrichosporon oleaginosum</name>
    <dbReference type="NCBI Taxonomy" id="879819"/>
    <lineage>
        <taxon>Eukaryota</taxon>
        <taxon>Fungi</taxon>
        <taxon>Dikarya</taxon>
        <taxon>Basidiomycota</taxon>
        <taxon>Agaricomycotina</taxon>
        <taxon>Tremellomycetes</taxon>
        <taxon>Trichosporonales</taxon>
        <taxon>Trichosporonaceae</taxon>
        <taxon>Cutaneotrichosporon</taxon>
    </lineage>
</organism>